<evidence type="ECO:0000256" key="5">
    <source>
        <dbReference type="ARBA" id="ARBA00022614"/>
    </source>
</evidence>
<evidence type="ECO:0000256" key="13">
    <source>
        <dbReference type="SAM" id="Phobius"/>
    </source>
</evidence>
<keyword evidence="7" id="KW-0732">Signal</keyword>
<dbReference type="PANTHER" id="PTHR48052:SF66">
    <property type="entry name" value="OS02G0610000 PROTEIN"/>
    <property type="match status" value="1"/>
</dbReference>
<feature type="transmembrane region" description="Helical" evidence="13">
    <location>
        <begin position="443"/>
        <end position="465"/>
    </location>
</feature>
<keyword evidence="11" id="KW-0675">Receptor</keyword>
<dbReference type="SUPFAM" id="SSF56112">
    <property type="entry name" value="Protein kinase-like (PK-like)"/>
    <property type="match status" value="1"/>
</dbReference>
<dbReference type="EnsemblPlants" id="AUR62041470-RA">
    <property type="protein sequence ID" value="AUR62041470-RA:cds"/>
    <property type="gene ID" value="AUR62041470"/>
</dbReference>
<evidence type="ECO:0000256" key="2">
    <source>
        <dbReference type="ARBA" id="ARBA00008684"/>
    </source>
</evidence>
<dbReference type="PANTHER" id="PTHR48052">
    <property type="entry name" value="UNNAMED PRODUCT"/>
    <property type="match status" value="1"/>
</dbReference>
<dbReference type="PROSITE" id="PS00108">
    <property type="entry name" value="PROTEIN_KINASE_ST"/>
    <property type="match status" value="1"/>
</dbReference>
<keyword evidence="8" id="KW-0677">Repeat</keyword>
<keyword evidence="10 13" id="KW-0472">Membrane</keyword>
<reference evidence="15" key="1">
    <citation type="journal article" date="2017" name="Nature">
        <title>The genome of Chenopodium quinoa.</title>
        <authorList>
            <person name="Jarvis D.E."/>
            <person name="Ho Y.S."/>
            <person name="Lightfoot D.J."/>
            <person name="Schmoeckel S.M."/>
            <person name="Li B."/>
            <person name="Borm T.J.A."/>
            <person name="Ohyanagi H."/>
            <person name="Mineta K."/>
            <person name="Michell C.T."/>
            <person name="Saber N."/>
            <person name="Kharbatia N.M."/>
            <person name="Rupper R.R."/>
            <person name="Sharp A.R."/>
            <person name="Dally N."/>
            <person name="Boughton B.A."/>
            <person name="Woo Y.H."/>
            <person name="Gao G."/>
            <person name="Schijlen E.G.W.M."/>
            <person name="Guo X."/>
            <person name="Momin A.A."/>
            <person name="Negrao S."/>
            <person name="Al-Babili S."/>
            <person name="Gehring C."/>
            <person name="Roessner U."/>
            <person name="Jung C."/>
            <person name="Murphy K."/>
            <person name="Arold S.T."/>
            <person name="Gojobori T."/>
            <person name="van der Linden C.G."/>
            <person name="van Loo E.N."/>
            <person name="Jellen E.N."/>
            <person name="Maughan P.J."/>
            <person name="Tester M."/>
        </authorList>
    </citation>
    <scope>NUCLEOTIDE SEQUENCE [LARGE SCALE GENOMIC DNA]</scope>
    <source>
        <strain evidence="15">cv. PI 614886</strain>
    </source>
</reference>
<dbReference type="Pfam" id="PF00560">
    <property type="entry name" value="LRR_1"/>
    <property type="match status" value="3"/>
</dbReference>
<evidence type="ECO:0000256" key="1">
    <source>
        <dbReference type="ARBA" id="ARBA00004251"/>
    </source>
</evidence>
<organism evidence="15 16">
    <name type="scientific">Chenopodium quinoa</name>
    <name type="common">Quinoa</name>
    <dbReference type="NCBI Taxonomy" id="63459"/>
    <lineage>
        <taxon>Eukaryota</taxon>
        <taxon>Viridiplantae</taxon>
        <taxon>Streptophyta</taxon>
        <taxon>Embryophyta</taxon>
        <taxon>Tracheophyta</taxon>
        <taxon>Spermatophyta</taxon>
        <taxon>Magnoliopsida</taxon>
        <taxon>eudicotyledons</taxon>
        <taxon>Gunneridae</taxon>
        <taxon>Pentapetalae</taxon>
        <taxon>Caryophyllales</taxon>
        <taxon>Chenopodiaceae</taxon>
        <taxon>Chenopodioideae</taxon>
        <taxon>Atripliceae</taxon>
        <taxon>Chenopodium</taxon>
    </lineage>
</organism>
<evidence type="ECO:0000256" key="6">
    <source>
        <dbReference type="ARBA" id="ARBA00022692"/>
    </source>
</evidence>
<evidence type="ECO:0000256" key="10">
    <source>
        <dbReference type="ARBA" id="ARBA00023136"/>
    </source>
</evidence>
<keyword evidence="5" id="KW-0433">Leucine-rich repeat</keyword>
<evidence type="ECO:0000256" key="3">
    <source>
        <dbReference type="ARBA" id="ARBA00009592"/>
    </source>
</evidence>
<dbReference type="SUPFAM" id="SSF52058">
    <property type="entry name" value="L domain-like"/>
    <property type="match status" value="1"/>
</dbReference>
<protein>
    <recommendedName>
        <fullName evidence="14">Protein kinase domain-containing protein</fullName>
    </recommendedName>
</protein>
<evidence type="ECO:0000256" key="9">
    <source>
        <dbReference type="ARBA" id="ARBA00022989"/>
    </source>
</evidence>
<dbReference type="Pfam" id="PF08263">
    <property type="entry name" value="LRRNT_2"/>
    <property type="match status" value="1"/>
</dbReference>
<dbReference type="Gramene" id="AUR62041470-RA">
    <property type="protein sequence ID" value="AUR62041470-RA:cds"/>
    <property type="gene ID" value="AUR62041470"/>
</dbReference>
<dbReference type="GO" id="GO:0005886">
    <property type="term" value="C:plasma membrane"/>
    <property type="evidence" value="ECO:0007669"/>
    <property type="project" value="UniProtKB-SubCell"/>
</dbReference>
<keyword evidence="4" id="KW-1003">Cell membrane</keyword>
<accession>A0A803N6W2</accession>
<comment type="similarity">
    <text evidence="3">Belongs to the RLP family.</text>
</comment>
<comment type="similarity">
    <text evidence="2">Belongs to the protein kinase superfamily. Ser/Thr protein kinase family.</text>
</comment>
<dbReference type="InterPro" id="IPR008271">
    <property type="entry name" value="Ser/Thr_kinase_AS"/>
</dbReference>
<feature type="domain" description="Protein kinase" evidence="14">
    <location>
        <begin position="429"/>
        <end position="633"/>
    </location>
</feature>
<dbReference type="Gene3D" id="1.10.510.10">
    <property type="entry name" value="Transferase(Phosphotransferase) domain 1"/>
    <property type="match status" value="1"/>
</dbReference>
<proteinExistence type="inferred from homology"/>
<dbReference type="PROSITE" id="PS50011">
    <property type="entry name" value="PROTEIN_KINASE_DOM"/>
    <property type="match status" value="1"/>
</dbReference>
<evidence type="ECO:0000313" key="16">
    <source>
        <dbReference type="Proteomes" id="UP000596660"/>
    </source>
</evidence>
<dbReference type="Gene3D" id="3.80.10.10">
    <property type="entry name" value="Ribonuclease Inhibitor"/>
    <property type="match status" value="2"/>
</dbReference>
<evidence type="ECO:0000256" key="11">
    <source>
        <dbReference type="ARBA" id="ARBA00023170"/>
    </source>
</evidence>
<dbReference type="Proteomes" id="UP000596660">
    <property type="component" value="Unplaced"/>
</dbReference>
<evidence type="ECO:0000259" key="14">
    <source>
        <dbReference type="PROSITE" id="PS50011"/>
    </source>
</evidence>
<reference evidence="15" key="2">
    <citation type="submission" date="2021-03" db="UniProtKB">
        <authorList>
            <consortium name="EnsemblPlants"/>
        </authorList>
    </citation>
    <scope>IDENTIFICATION</scope>
</reference>
<dbReference type="Pfam" id="PF00069">
    <property type="entry name" value="Pkinase"/>
    <property type="match status" value="1"/>
</dbReference>
<sequence length="633" mass="69794">MPLFTIFPLLYITNTIIIGIPTIAISDSSFKGNETDHFTLLAIKAKITSDPQRVLSSWNESTNFCLWEGVTCGRRHKRVTVLNLTEKGLVGKLSPFVGNLSFLHALILTNNTFCGHIPPEVGRLSRLQTLNLYHNSFEQEIPANISRCMQLKILELGYNKLTGNIPSQLSLLSKLEVLGLDCNNLTDTEGPSGFRGRIPNFIGKFKDLQVLALGGKFMLDGRNMKNLSQVLLYDAIFGRGKANDLCFIDNLVNCSRLEILLSSGNYFGGMLPQSVANLSTKLRWLDFSSNRLSGNIPLGMSSLLNLQYLHLNDNQFTELFQLTLKFQGTVPTTLGNCNSLLYLYLSHNNLVGNVPYQLFQASELLHLFLDHNHLQGYLPSEIGNSFSGFIPPSFSHLEGLHNVDLSCNKLTGQVPKYFFNFSSMVLLNLSFNNLEGGVPTKGVFANLSVISIVGVAIVTSLYLICTKRRSKASVSGLLFKEPFIKVSYDMLLKATDGFSTENMIGSECEALRIIRHRNIVGVITAALVLTFRERLNIAIDVAHALDYIHNGIGTSIIHCDLKPTNILLDDDMTAHIGDFGLVKLIPEIAEQLYNSSTIGVRGTVGYTAPEYGLGSSVSAAGDVYSYGIILLEM</sequence>
<keyword evidence="6 13" id="KW-0812">Transmembrane</keyword>
<dbReference type="InterPro" id="IPR003591">
    <property type="entry name" value="Leu-rich_rpt_typical-subtyp"/>
</dbReference>
<dbReference type="InterPro" id="IPR032675">
    <property type="entry name" value="LRR_dom_sf"/>
</dbReference>
<dbReference type="GO" id="GO:0005524">
    <property type="term" value="F:ATP binding"/>
    <property type="evidence" value="ECO:0007669"/>
    <property type="project" value="InterPro"/>
</dbReference>
<keyword evidence="12" id="KW-0325">Glycoprotein</keyword>
<dbReference type="FunFam" id="3.80.10.10:FF:000275">
    <property type="entry name" value="Leucine-rich repeat receptor-like protein kinase"/>
    <property type="match status" value="1"/>
</dbReference>
<evidence type="ECO:0000256" key="12">
    <source>
        <dbReference type="ARBA" id="ARBA00023180"/>
    </source>
</evidence>
<keyword evidence="9 13" id="KW-1133">Transmembrane helix</keyword>
<name>A0A803N6W2_CHEQI</name>
<keyword evidence="16" id="KW-1185">Reference proteome</keyword>
<comment type="subcellular location">
    <subcellularLocation>
        <location evidence="1">Cell membrane</location>
        <topology evidence="1">Single-pass type I membrane protein</topology>
    </subcellularLocation>
</comment>
<dbReference type="InterPro" id="IPR013210">
    <property type="entry name" value="LRR_N_plant-typ"/>
</dbReference>
<evidence type="ECO:0000256" key="8">
    <source>
        <dbReference type="ARBA" id="ARBA00022737"/>
    </source>
</evidence>
<dbReference type="InterPro" id="IPR001611">
    <property type="entry name" value="Leu-rich_rpt"/>
</dbReference>
<evidence type="ECO:0000256" key="4">
    <source>
        <dbReference type="ARBA" id="ARBA00022475"/>
    </source>
</evidence>
<dbReference type="GO" id="GO:0004672">
    <property type="term" value="F:protein kinase activity"/>
    <property type="evidence" value="ECO:0007669"/>
    <property type="project" value="InterPro"/>
</dbReference>
<dbReference type="AlphaFoldDB" id="A0A803N6W2"/>
<dbReference type="SMART" id="SM00369">
    <property type="entry name" value="LRR_TYP"/>
    <property type="match status" value="3"/>
</dbReference>
<evidence type="ECO:0000313" key="15">
    <source>
        <dbReference type="EnsemblPlants" id="AUR62041470-RA:cds"/>
    </source>
</evidence>
<dbReference type="InterPro" id="IPR000719">
    <property type="entry name" value="Prot_kinase_dom"/>
</dbReference>
<dbReference type="InterPro" id="IPR011009">
    <property type="entry name" value="Kinase-like_dom_sf"/>
</dbReference>
<evidence type="ECO:0000256" key="7">
    <source>
        <dbReference type="ARBA" id="ARBA00022729"/>
    </source>
</evidence>